<dbReference type="OrthoDB" id="10517887at2759"/>
<keyword evidence="3" id="KW-1185">Reference proteome</keyword>
<dbReference type="Proteomes" id="UP000176998">
    <property type="component" value="Unassembled WGS sequence"/>
</dbReference>
<reference evidence="2 3" key="1">
    <citation type="submission" date="2016-09" db="EMBL/GenBank/DDBJ databases">
        <authorList>
            <person name="Capua I."/>
            <person name="De Benedictis P."/>
            <person name="Joannis T."/>
            <person name="Lombin L.H."/>
            <person name="Cattoli G."/>
        </authorList>
    </citation>
    <scope>NUCLEOTIDE SEQUENCE [LARGE SCALE GENOMIC DNA]</scope>
    <source>
        <strain evidence="2 3">IMI 309357</strain>
    </source>
</reference>
<evidence type="ECO:0000313" key="2">
    <source>
        <dbReference type="EMBL" id="OHE97169.1"/>
    </source>
</evidence>
<feature type="region of interest" description="Disordered" evidence="1">
    <location>
        <begin position="332"/>
        <end position="377"/>
    </location>
</feature>
<dbReference type="EMBL" id="MJBS01000061">
    <property type="protein sequence ID" value="OHE97169.1"/>
    <property type="molecule type" value="Genomic_DNA"/>
</dbReference>
<dbReference type="RefSeq" id="XP_022474324.1">
    <property type="nucleotide sequence ID" value="XM_022619245.1"/>
</dbReference>
<accession>A0A1G4B6U8</accession>
<evidence type="ECO:0000313" key="3">
    <source>
        <dbReference type="Proteomes" id="UP000176998"/>
    </source>
</evidence>
<dbReference type="STRING" id="1209926.A0A1G4B6U8"/>
<proteinExistence type="predicted"/>
<protein>
    <submittedName>
        <fullName evidence="2">Uncharacterized protein</fullName>
    </submittedName>
</protein>
<dbReference type="AlphaFoldDB" id="A0A1G4B6U8"/>
<evidence type="ECO:0000256" key="1">
    <source>
        <dbReference type="SAM" id="MobiDB-lite"/>
    </source>
</evidence>
<dbReference type="GeneID" id="34560755"/>
<sequence length="458" mass="51342">MPNVKWLLIDDVDVSSSWCLNADYRNGGLYRMMTEPMSWEKANATFAGYSGGRQSWLLELPAALANHNVRLKEFCINVTPCNKDMYTRLDPGSSKLAKSLGKFAASLERLTFSIGPRNVDGNFTDFARDPVFRDETTMPEFLPSVAKYLNVLFRGASDLKRLVLNLTAFDYQYHENMGFPGWQPFSSLLDYQPWPKLREVSLQSFNTTVGGLKEFLEGRKDLYLILDGLHIIQGALRDVLDILREKSTPVDEGEGINRTGAIVVIGLHAPSDSLIKSKMSMAEQAHVFNTGLALLYIRGLVGENPVPTAASLIMAAAATECGDRLTTEDNVAINQQDATSRNNSGENSRRGKRRGSNRIGGNNHGRDHHGGNPPVEDLLEFDIDDMDDDVDPESGFSLAQELRVMQFWRERGVYGEPTWKQFKAALDEIPSDSELEGPLYDPETGMYGMRYNPRRYEY</sequence>
<name>A0A1G4B6U8_9PEZI</name>
<gene>
    <name evidence="2" type="ORF">CORC01_07610</name>
</gene>
<organism evidence="2 3">
    <name type="scientific">Colletotrichum orchidophilum</name>
    <dbReference type="NCBI Taxonomy" id="1209926"/>
    <lineage>
        <taxon>Eukaryota</taxon>
        <taxon>Fungi</taxon>
        <taxon>Dikarya</taxon>
        <taxon>Ascomycota</taxon>
        <taxon>Pezizomycotina</taxon>
        <taxon>Sordariomycetes</taxon>
        <taxon>Hypocreomycetidae</taxon>
        <taxon>Glomerellales</taxon>
        <taxon>Glomerellaceae</taxon>
        <taxon>Colletotrichum</taxon>
    </lineage>
</organism>
<comment type="caution">
    <text evidence="2">The sequence shown here is derived from an EMBL/GenBank/DDBJ whole genome shotgun (WGS) entry which is preliminary data.</text>
</comment>